<dbReference type="Proteomes" id="UP000446657">
    <property type="component" value="Unassembled WGS sequence"/>
</dbReference>
<dbReference type="RefSeq" id="WP_082424087.1">
    <property type="nucleotide sequence ID" value="NZ_CYXV01000004.1"/>
</dbReference>
<gene>
    <name evidence="1" type="ORF">GMD30_07060</name>
</gene>
<name>A0A844KPY2_9FIRM</name>
<dbReference type="EMBL" id="WNAL01000011">
    <property type="protein sequence ID" value="MTR81480.1"/>
    <property type="molecule type" value="Genomic_DNA"/>
</dbReference>
<proteinExistence type="predicted"/>
<accession>A0A844KPY2</accession>
<reference evidence="1 2" key="1">
    <citation type="journal article" date="2019" name="Nat. Med.">
        <title>A library of human gut bacterial isolates paired with longitudinal multiomics data enables mechanistic microbiome research.</title>
        <authorList>
            <person name="Poyet M."/>
            <person name="Groussin M."/>
            <person name="Gibbons S.M."/>
            <person name="Avila-Pacheco J."/>
            <person name="Jiang X."/>
            <person name="Kearney S.M."/>
            <person name="Perrotta A.R."/>
            <person name="Berdy B."/>
            <person name="Zhao S."/>
            <person name="Lieberman T.D."/>
            <person name="Swanson P.K."/>
            <person name="Smith M."/>
            <person name="Roesemann S."/>
            <person name="Alexander J.E."/>
            <person name="Rich S.A."/>
            <person name="Livny J."/>
            <person name="Vlamakis H."/>
            <person name="Clish C."/>
            <person name="Bullock K."/>
            <person name="Deik A."/>
            <person name="Scott J."/>
            <person name="Pierce K.A."/>
            <person name="Xavier R.J."/>
            <person name="Alm E.J."/>
        </authorList>
    </citation>
    <scope>NUCLEOTIDE SEQUENCE [LARGE SCALE GENOMIC DNA]</scope>
    <source>
        <strain evidence="1 2">BIOML-A1</strain>
    </source>
</reference>
<evidence type="ECO:0000313" key="1">
    <source>
        <dbReference type="EMBL" id="MTR81480.1"/>
    </source>
</evidence>
<protein>
    <submittedName>
        <fullName evidence="1">Uncharacterized protein</fullName>
    </submittedName>
</protein>
<comment type="caution">
    <text evidence="1">The sequence shown here is derived from an EMBL/GenBank/DDBJ whole genome shotgun (WGS) entry which is preliminary data.</text>
</comment>
<sequence>MSRTKLSHLMDAETWMDAHTAINMDFADEILTRPAEIPVENNIAGPMLFSRASVINSLMDKLAAKCHIKKPEIPERSVDSLMKRLDLIKQTMIIPLKHFPRNLFFYLFSLPYCYLCLHPS</sequence>
<evidence type="ECO:0000313" key="2">
    <source>
        <dbReference type="Proteomes" id="UP000446657"/>
    </source>
</evidence>
<dbReference type="AlphaFoldDB" id="A0A844KPY2"/>
<organism evidence="1 2">
    <name type="scientific">Roseburia faecis</name>
    <dbReference type="NCBI Taxonomy" id="301302"/>
    <lineage>
        <taxon>Bacteria</taxon>
        <taxon>Bacillati</taxon>
        <taxon>Bacillota</taxon>
        <taxon>Clostridia</taxon>
        <taxon>Lachnospirales</taxon>
        <taxon>Lachnospiraceae</taxon>
        <taxon>Roseburia</taxon>
    </lineage>
</organism>